<feature type="transmembrane region" description="Helical" evidence="1">
    <location>
        <begin position="12"/>
        <end position="37"/>
    </location>
</feature>
<gene>
    <name evidence="2" type="ORF">NG800_001925</name>
</gene>
<feature type="transmembrane region" description="Helical" evidence="1">
    <location>
        <begin position="62"/>
        <end position="85"/>
    </location>
</feature>
<dbReference type="InterPro" id="IPR021354">
    <property type="entry name" value="DUF2975"/>
</dbReference>
<accession>A0ABU4JDA0</accession>
<dbReference type="RefSeq" id="WP_063968925.1">
    <property type="nucleotide sequence ID" value="NZ_JAMXLT020000002.1"/>
</dbReference>
<feature type="transmembrane region" description="Helical" evidence="1">
    <location>
        <begin position="142"/>
        <end position="161"/>
    </location>
</feature>
<evidence type="ECO:0000313" key="2">
    <source>
        <dbReference type="EMBL" id="MDW8547649.1"/>
    </source>
</evidence>
<evidence type="ECO:0000313" key="3">
    <source>
        <dbReference type="Proteomes" id="UP001204439"/>
    </source>
</evidence>
<reference evidence="2 3" key="1">
    <citation type="submission" date="2023-11" db="EMBL/GenBank/DDBJ databases">
        <title>First isolation, identification, and characterization of non-pathogenic Epilithonimonas ginsengisoli isolated from diseased farmed rainbow trout (Oncorhynchus mykiss) in Chile.</title>
        <authorList>
            <person name="Miranda C.D."/>
            <person name="Irgang R."/>
            <person name="Concha C."/>
            <person name="Rojas R."/>
            <person name="Avendano R."/>
        </authorList>
    </citation>
    <scope>NUCLEOTIDE SEQUENCE [LARGE SCALE GENOMIC DNA]</scope>
    <source>
        <strain evidence="2 3">FP99</strain>
    </source>
</reference>
<keyword evidence="1" id="KW-0472">Membrane</keyword>
<evidence type="ECO:0000256" key="1">
    <source>
        <dbReference type="SAM" id="Phobius"/>
    </source>
</evidence>
<dbReference type="Pfam" id="PF11188">
    <property type="entry name" value="DUF2975"/>
    <property type="match status" value="1"/>
</dbReference>
<keyword evidence="3" id="KW-1185">Reference proteome</keyword>
<comment type="caution">
    <text evidence="2">The sequence shown here is derived from an EMBL/GenBank/DDBJ whole genome shotgun (WGS) entry which is preliminary data.</text>
</comment>
<dbReference type="Proteomes" id="UP001204439">
    <property type="component" value="Unassembled WGS sequence"/>
</dbReference>
<dbReference type="EMBL" id="JAMXLT020000002">
    <property type="protein sequence ID" value="MDW8547649.1"/>
    <property type="molecule type" value="Genomic_DNA"/>
</dbReference>
<name>A0ABU4JDA0_9FLAO</name>
<sequence>MNTKTILSILNVIAWIAFVGLCIETGAFIVGGLWGVFSDFSSEGRLMVMKYDFMDLLIKNRNYFICLWSLIVFLLGYKAYLFFVVINVFKKLDLENPFSKEVSDLILRISYVSFGIWIIWVITDQFIEGLLKKGFDISSVKYNLGSDGGFIFLAGIIYIIAQIFKRGIELQNENDLTI</sequence>
<protein>
    <submittedName>
        <fullName evidence="2">DUF2975 domain-containing protein</fullName>
    </submittedName>
</protein>
<keyword evidence="1" id="KW-0812">Transmembrane</keyword>
<feature type="transmembrane region" description="Helical" evidence="1">
    <location>
        <begin position="105"/>
        <end position="122"/>
    </location>
</feature>
<organism evidence="2 3">
    <name type="scientific">Epilithonimonas ginsengisoli</name>
    <dbReference type="NCBI Taxonomy" id="1245592"/>
    <lineage>
        <taxon>Bacteria</taxon>
        <taxon>Pseudomonadati</taxon>
        <taxon>Bacteroidota</taxon>
        <taxon>Flavobacteriia</taxon>
        <taxon>Flavobacteriales</taxon>
        <taxon>Weeksellaceae</taxon>
        <taxon>Chryseobacterium group</taxon>
        <taxon>Epilithonimonas</taxon>
    </lineage>
</organism>
<keyword evidence="1" id="KW-1133">Transmembrane helix</keyword>
<proteinExistence type="predicted"/>